<dbReference type="PANTHER" id="PTHR39191">
    <property type="entry name" value="GALACTOSE-1-PHOSPHATE URIDYLYLTRANSFERASE"/>
    <property type="match status" value="1"/>
</dbReference>
<comment type="pathway">
    <text evidence="2">Carbohydrate metabolism; galactose metabolism.</text>
</comment>
<organism evidence="10 11">
    <name type="scientific">Mycoplasma todarodis</name>
    <dbReference type="NCBI Taxonomy" id="1937191"/>
    <lineage>
        <taxon>Bacteria</taxon>
        <taxon>Bacillati</taxon>
        <taxon>Mycoplasmatota</taxon>
        <taxon>Mollicutes</taxon>
        <taxon>Mycoplasmataceae</taxon>
        <taxon>Mycoplasma</taxon>
    </lineage>
</organism>
<dbReference type="GO" id="GO:0006012">
    <property type="term" value="P:galactose metabolic process"/>
    <property type="evidence" value="ECO:0007669"/>
    <property type="project" value="UniProtKB-UniPathway"/>
</dbReference>
<proteinExistence type="predicted"/>
<evidence type="ECO:0000313" key="10">
    <source>
        <dbReference type="EMBL" id="TCG11600.1"/>
    </source>
</evidence>
<dbReference type="EMBL" id="PSZP01000005">
    <property type="protein sequence ID" value="TCG11600.1"/>
    <property type="molecule type" value="Genomic_DNA"/>
</dbReference>
<keyword evidence="3" id="KW-0963">Cytoplasm</keyword>
<dbReference type="OrthoDB" id="2293at2"/>
<dbReference type="Pfam" id="PF01087">
    <property type="entry name" value="GalP_UDP_transf"/>
    <property type="match status" value="1"/>
</dbReference>
<evidence type="ECO:0000256" key="1">
    <source>
        <dbReference type="ARBA" id="ARBA00001107"/>
    </source>
</evidence>
<dbReference type="RefSeq" id="WP_131613262.1">
    <property type="nucleotide sequence ID" value="NZ_PSZP01000005.1"/>
</dbReference>
<dbReference type="Proteomes" id="UP000291072">
    <property type="component" value="Unassembled WGS sequence"/>
</dbReference>
<keyword evidence="4" id="KW-0808">Transferase</keyword>
<dbReference type="Pfam" id="PF16269">
    <property type="entry name" value="DUF4922"/>
    <property type="match status" value="1"/>
</dbReference>
<keyword evidence="11" id="KW-1185">Reference proteome</keyword>
<protein>
    <submittedName>
        <fullName evidence="10">Uncharacterized protein</fullName>
    </submittedName>
</protein>
<evidence type="ECO:0000313" key="11">
    <source>
        <dbReference type="Proteomes" id="UP000291072"/>
    </source>
</evidence>
<keyword evidence="6" id="KW-0299">Galactose metabolism</keyword>
<dbReference type="AlphaFoldDB" id="A0A4R0XT15"/>
<evidence type="ECO:0000259" key="9">
    <source>
        <dbReference type="Pfam" id="PF16269"/>
    </source>
</evidence>
<keyword evidence="5" id="KW-0548">Nucleotidyltransferase</keyword>
<evidence type="ECO:0000256" key="2">
    <source>
        <dbReference type="ARBA" id="ARBA00004947"/>
    </source>
</evidence>
<evidence type="ECO:0000256" key="7">
    <source>
        <dbReference type="ARBA" id="ARBA00023277"/>
    </source>
</evidence>
<dbReference type="InterPro" id="IPR005849">
    <property type="entry name" value="GalP_Utransf_N"/>
</dbReference>
<gene>
    <name evidence="10" type="ORF">C4B25_01305</name>
</gene>
<dbReference type="UniPathway" id="UPA00214"/>
<dbReference type="GO" id="GO:0008108">
    <property type="term" value="F:UDP-glucose:hexose-1-phosphate uridylyltransferase activity"/>
    <property type="evidence" value="ECO:0007669"/>
    <property type="project" value="UniProtKB-EC"/>
</dbReference>
<evidence type="ECO:0000256" key="5">
    <source>
        <dbReference type="ARBA" id="ARBA00022695"/>
    </source>
</evidence>
<keyword evidence="7" id="KW-0119">Carbohydrate metabolism</keyword>
<dbReference type="PANTHER" id="PTHR39191:SF1">
    <property type="entry name" value="DUF4922 DOMAIN-CONTAINING PROTEIN"/>
    <property type="match status" value="1"/>
</dbReference>
<dbReference type="GO" id="GO:0005737">
    <property type="term" value="C:cytoplasm"/>
    <property type="evidence" value="ECO:0007669"/>
    <property type="project" value="InterPro"/>
</dbReference>
<accession>A0A4R0XT15</accession>
<sequence length="471" mass="54600">MKQKSQILQESLSKIAAFMVGNELSEHKHALNTLNSILKTFQIEEVKELPNYNEDFKDHANNIGNVEKYLIEQGKNQHQASNEINDLMSKFIPTKEEVMEWKENKLDRLYQLSLASYYIKYDKNAKNILWDEQTKYGTLNLSINKAKPEKTQAQIIAQKNAVKVEGEPECPICFDNIGFKGNETKPSRENLRVVFPRMHEGKWFLQYSPYAYLKKHFVVNALQHTPMKIDNNTIKNLLTFLSENNEYFIGTNADLPIVGGSLLGHNHFQGGAEELPVMGAKEIFQKQLSDKVKLSVVRWPLSTIKFSSESLDDIILNVNEWLEKWRKFRAPGVINKNNNSVTYICNFHEGKYNVWMILRNNSTTTEQPYGVFHVKEKRFNIKQENIGLMEAGGLAILPKRLESEFIELIDKIKNGKNIEDSKHYLWLQKYGYDKDITMEQILKNVSDTFLKCLEDCGVLSEQELIDYVKEQ</sequence>
<evidence type="ECO:0000256" key="3">
    <source>
        <dbReference type="ARBA" id="ARBA00022490"/>
    </source>
</evidence>
<comment type="caution">
    <text evidence="10">The sequence shown here is derived from an EMBL/GenBank/DDBJ whole genome shotgun (WGS) entry which is preliminary data.</text>
</comment>
<dbReference type="InterPro" id="IPR000766">
    <property type="entry name" value="GalP_uridyl_Trfase_II"/>
</dbReference>
<evidence type="ECO:0000256" key="4">
    <source>
        <dbReference type="ARBA" id="ARBA00022679"/>
    </source>
</evidence>
<comment type="catalytic activity">
    <reaction evidence="1">
        <text>alpha-D-galactose 1-phosphate + UDP-alpha-D-glucose = alpha-D-glucose 1-phosphate + UDP-alpha-D-galactose</text>
        <dbReference type="Rhea" id="RHEA:13989"/>
        <dbReference type="ChEBI" id="CHEBI:58336"/>
        <dbReference type="ChEBI" id="CHEBI:58601"/>
        <dbReference type="ChEBI" id="CHEBI:58885"/>
        <dbReference type="ChEBI" id="CHEBI:66914"/>
        <dbReference type="EC" id="2.7.7.12"/>
    </reaction>
</comment>
<evidence type="ECO:0000259" key="8">
    <source>
        <dbReference type="Pfam" id="PF01087"/>
    </source>
</evidence>
<name>A0A4R0XT15_9MOLU</name>
<evidence type="ECO:0000256" key="6">
    <source>
        <dbReference type="ARBA" id="ARBA00023144"/>
    </source>
</evidence>
<dbReference type="InterPro" id="IPR046320">
    <property type="entry name" value="DUF4922"/>
</dbReference>
<reference evidence="10 11" key="1">
    <citation type="submission" date="2018-02" db="EMBL/GenBank/DDBJ databases">
        <title>Mycoplasma marinum and Mycoplasma todarodis sp. nov., moderately halophilic and psychrotolerant mycoplasmas isolated from cephalopods.</title>
        <authorList>
            <person name="Viver T."/>
        </authorList>
    </citation>
    <scope>NUCLEOTIDE SEQUENCE [LARGE SCALE GENOMIC DNA]</scope>
    <source>
        <strain evidence="10 11">5H</strain>
    </source>
</reference>
<feature type="domain" description="DUF4922" evidence="9">
    <location>
        <begin position="199"/>
        <end position="271"/>
    </location>
</feature>
<feature type="domain" description="Galactose-1-phosphate uridyl transferase N-terminal" evidence="8">
    <location>
        <begin position="69"/>
        <end position="186"/>
    </location>
</feature>